<evidence type="ECO:0000256" key="1">
    <source>
        <dbReference type="ARBA" id="ARBA00004141"/>
    </source>
</evidence>
<dbReference type="GO" id="GO:0030672">
    <property type="term" value="C:synaptic vesicle membrane"/>
    <property type="evidence" value="ECO:0007669"/>
    <property type="project" value="TreeGrafter"/>
</dbReference>
<dbReference type="GO" id="GO:0015842">
    <property type="term" value="P:aminergic neurotransmitter loading into synaptic vesicle"/>
    <property type="evidence" value="ECO:0007669"/>
    <property type="project" value="TreeGrafter"/>
</dbReference>
<keyword evidence="4" id="KW-1133">Transmembrane helix</keyword>
<dbReference type="Proteomes" id="UP000192578">
    <property type="component" value="Unassembled WGS sequence"/>
</dbReference>
<dbReference type="PANTHER" id="PTHR23506">
    <property type="entry name" value="GH10249P"/>
    <property type="match status" value="1"/>
</dbReference>
<proteinExistence type="predicted"/>
<dbReference type="EMBL" id="MTYJ01000006">
    <property type="protein sequence ID" value="OQV24664.1"/>
    <property type="molecule type" value="Genomic_DNA"/>
</dbReference>
<evidence type="ECO:0000256" key="2">
    <source>
        <dbReference type="ARBA" id="ARBA00022448"/>
    </source>
</evidence>
<evidence type="ECO:0000256" key="5">
    <source>
        <dbReference type="ARBA" id="ARBA00023136"/>
    </source>
</evidence>
<dbReference type="InterPro" id="IPR050930">
    <property type="entry name" value="MFS_Vesicular_Transporter"/>
</dbReference>
<evidence type="ECO:0008006" key="8">
    <source>
        <dbReference type="Google" id="ProtNLM"/>
    </source>
</evidence>
<protein>
    <recommendedName>
        <fullName evidence="8">Major facilitator superfamily (MFS) profile domain-containing protein</fullName>
    </recommendedName>
</protein>
<comment type="subcellular location">
    <subcellularLocation>
        <location evidence="1">Membrane</location>
        <topology evidence="1">Multi-pass membrane protein</topology>
    </subcellularLocation>
</comment>
<evidence type="ECO:0000313" key="6">
    <source>
        <dbReference type="EMBL" id="OQV24664.1"/>
    </source>
</evidence>
<keyword evidence="2" id="KW-0813">Transport</keyword>
<keyword evidence="7" id="KW-1185">Reference proteome</keyword>
<keyword evidence="3" id="KW-0812">Transmembrane</keyword>
<sequence>MLREYYQKLTSLLKENRKLILFIVFVAAAAAGQYASHDSRANYIPEYLYQLDHPEHAAGNFTKISSSSSKQRPAMTTSTVASAIWVTDPDSSVITPDDGGELFEVITTTELPPPSTLLYTRKPPRRRTTRAVTNATTLSPEDTELRHEELVEVNVRVGLMFASKAGFQLLANPFVGHLTNRFGYSIPMFTGFCIMFLSTVSK</sequence>
<comment type="caution">
    <text evidence="6">The sequence shown here is derived from an EMBL/GenBank/DDBJ whole genome shotgun (WGS) entry which is preliminary data.</text>
</comment>
<reference evidence="7" key="1">
    <citation type="submission" date="2017-01" db="EMBL/GenBank/DDBJ databases">
        <title>Comparative genomics of anhydrobiosis in the tardigrade Hypsibius dujardini.</title>
        <authorList>
            <person name="Yoshida Y."/>
            <person name="Koutsovoulos G."/>
            <person name="Laetsch D."/>
            <person name="Stevens L."/>
            <person name="Kumar S."/>
            <person name="Horikawa D."/>
            <person name="Ishino K."/>
            <person name="Komine S."/>
            <person name="Tomita M."/>
            <person name="Blaxter M."/>
            <person name="Arakawa K."/>
        </authorList>
    </citation>
    <scope>NUCLEOTIDE SEQUENCE [LARGE SCALE GENOMIC DNA]</scope>
    <source>
        <strain evidence="7">Z151</strain>
    </source>
</reference>
<dbReference type="InterPro" id="IPR036259">
    <property type="entry name" value="MFS_trans_sf"/>
</dbReference>
<accession>A0A1W0XB62</accession>
<dbReference type="OrthoDB" id="5086884at2759"/>
<evidence type="ECO:0000256" key="3">
    <source>
        <dbReference type="ARBA" id="ARBA00022692"/>
    </source>
</evidence>
<dbReference type="SUPFAM" id="SSF103473">
    <property type="entry name" value="MFS general substrate transporter"/>
    <property type="match status" value="1"/>
</dbReference>
<evidence type="ECO:0000256" key="4">
    <source>
        <dbReference type="ARBA" id="ARBA00022989"/>
    </source>
</evidence>
<keyword evidence="5" id="KW-0472">Membrane</keyword>
<dbReference type="GO" id="GO:0043195">
    <property type="term" value="C:terminal bouton"/>
    <property type="evidence" value="ECO:0007669"/>
    <property type="project" value="TreeGrafter"/>
</dbReference>
<organism evidence="6 7">
    <name type="scientific">Hypsibius exemplaris</name>
    <name type="common">Freshwater tardigrade</name>
    <dbReference type="NCBI Taxonomy" id="2072580"/>
    <lineage>
        <taxon>Eukaryota</taxon>
        <taxon>Metazoa</taxon>
        <taxon>Ecdysozoa</taxon>
        <taxon>Tardigrada</taxon>
        <taxon>Eutardigrada</taxon>
        <taxon>Parachela</taxon>
        <taxon>Hypsibioidea</taxon>
        <taxon>Hypsibiidae</taxon>
        <taxon>Hypsibius</taxon>
    </lineage>
</organism>
<dbReference type="GO" id="GO:0005335">
    <property type="term" value="F:serotonin:sodium:chloride symporter activity"/>
    <property type="evidence" value="ECO:0007669"/>
    <property type="project" value="TreeGrafter"/>
</dbReference>
<dbReference type="PANTHER" id="PTHR23506:SF23">
    <property type="entry name" value="GH10249P"/>
    <property type="match status" value="1"/>
</dbReference>
<gene>
    <name evidence="6" type="ORF">BV898_01723</name>
</gene>
<evidence type="ECO:0000313" key="7">
    <source>
        <dbReference type="Proteomes" id="UP000192578"/>
    </source>
</evidence>
<name>A0A1W0XB62_HYPEX</name>
<dbReference type="AlphaFoldDB" id="A0A1W0XB62"/>